<comment type="similarity">
    <text evidence="1">Belongs to the VEFS (VRN2-EMF2-FIS2-SU(Z)12) family.</text>
</comment>
<evidence type="ECO:0000256" key="3">
    <source>
        <dbReference type="ARBA" id="ARBA00022771"/>
    </source>
</evidence>
<sequence>MVDHDMDATVLGDTGQSGVTAREGARTRRMGEALDKAIKRIQRIKSRDSDDSLPDHFYKIELRSLKRKRAASMEYLETPEQPPSKRMRSKLTRCCCELRIFGKGLHDDSMNLIIQDRQFCNLSRVLGGDGDTLAEIDLAEKAFFVKADRLFKEAERGSRRMQTLLNRYTIEISFTTTGSPGWPPEPLKSEFGLSGADLRHPIRLSSTFDYLPHCPKERILLDVEGSSTGGPSVKSTEAALEIMMTWSKPPPQKLRGSLVQKQNFDIEQDPTQRVKVRYFIGPAHHEDGNIKKKKVTGYGCLFCDGREFRTIELLHFHLITCHENFKYKVNTRRSHENRTKWEIHLDIADYRGFNDEDEDDVGLVWVRPKRPFVLSKFLRGDDSWITGRTPLPTPPPPSQLSRSTSSARNSQTRQVPGAPTVIDPNTIADLPKPKTKKFPIPPGGRYYRSLTKRRLKEGEWLSESDDDVDESWLIQKHKETLDDFADVFGAEKTFMKRFDEHMLRENLCAQRYVPGALIRFCRANRQWLNNVDMLVEFWKQSLYLAQHGIINSAHVKACMDIIQGTDEAGQPKARLGNCLPEAAGDPHMDLPLMKKAPKSGAHRRSARDSLDSEMDIDDDVGGNNRAEEEQIERDVRTIIHGDEQLSPAQQISIRTVQHQQQPVRSLAPLNKDSGYAAGEYVNTSLCYGDCGERKGSSDLIICGDPVSYRLNPLFTTPGYSLGCYLYLISDVRQAFLASVLSSPSKTHPELALSCLFIKNKDSHGCAAVANTHISSLSLFYAVLEDIAITAR</sequence>
<evidence type="ECO:0000256" key="1">
    <source>
        <dbReference type="ARBA" id="ARBA00007416"/>
    </source>
</evidence>
<evidence type="ECO:0000259" key="8">
    <source>
        <dbReference type="Pfam" id="PF09733"/>
    </source>
</evidence>
<feature type="compositionally biased region" description="Acidic residues" evidence="7">
    <location>
        <begin position="611"/>
        <end position="620"/>
    </location>
</feature>
<comment type="caution">
    <text evidence="9">The sequence shown here is derived from an EMBL/GenBank/DDBJ whole genome shotgun (WGS) entry which is preliminary data.</text>
</comment>
<keyword evidence="10" id="KW-1185">Reference proteome</keyword>
<feature type="region of interest" description="Disordered" evidence="7">
    <location>
        <begin position="596"/>
        <end position="629"/>
    </location>
</feature>
<keyword evidence="3" id="KW-0863">Zinc-finger</keyword>
<dbReference type="GO" id="GO:0008270">
    <property type="term" value="F:zinc ion binding"/>
    <property type="evidence" value="ECO:0007669"/>
    <property type="project" value="UniProtKB-KW"/>
</dbReference>
<dbReference type="InterPro" id="IPR019135">
    <property type="entry name" value="Polycomb_protein_VEFS-Box"/>
</dbReference>
<dbReference type="PANTHER" id="PTHR22597:SF0">
    <property type="entry name" value="POLYCOMB PROTEIN SUZ12"/>
    <property type="match status" value="1"/>
</dbReference>
<feature type="region of interest" description="Disordered" evidence="7">
    <location>
        <begin position="1"/>
        <end position="28"/>
    </location>
</feature>
<dbReference type="PANTHER" id="PTHR22597">
    <property type="entry name" value="POLYCOMB GROUP PROTEIN"/>
    <property type="match status" value="1"/>
</dbReference>
<evidence type="ECO:0000256" key="7">
    <source>
        <dbReference type="SAM" id="MobiDB-lite"/>
    </source>
</evidence>
<feature type="domain" description="Polycomb protein VEFS-Box" evidence="8">
    <location>
        <begin position="445"/>
        <end position="554"/>
    </location>
</feature>
<evidence type="ECO:0000256" key="4">
    <source>
        <dbReference type="ARBA" id="ARBA00022833"/>
    </source>
</evidence>
<evidence type="ECO:0000256" key="2">
    <source>
        <dbReference type="ARBA" id="ARBA00022723"/>
    </source>
</evidence>
<evidence type="ECO:0000256" key="6">
    <source>
        <dbReference type="ARBA" id="ARBA00023163"/>
    </source>
</evidence>
<feature type="compositionally biased region" description="Low complexity" evidence="7">
    <location>
        <begin position="399"/>
        <end position="414"/>
    </location>
</feature>
<dbReference type="Pfam" id="PF09733">
    <property type="entry name" value="VEFS-Box"/>
    <property type="match status" value="1"/>
</dbReference>
<evidence type="ECO:0000313" key="10">
    <source>
        <dbReference type="Proteomes" id="UP000698800"/>
    </source>
</evidence>
<evidence type="ECO:0000313" key="9">
    <source>
        <dbReference type="EMBL" id="KAH0542601.1"/>
    </source>
</evidence>
<dbReference type="GO" id="GO:0031490">
    <property type="term" value="F:chromatin DNA binding"/>
    <property type="evidence" value="ECO:0007669"/>
    <property type="project" value="TreeGrafter"/>
</dbReference>
<dbReference type="Proteomes" id="UP000698800">
    <property type="component" value="Unassembled WGS sequence"/>
</dbReference>
<dbReference type="OrthoDB" id="166746at2759"/>
<feature type="region of interest" description="Disordered" evidence="7">
    <location>
        <begin position="385"/>
        <end position="435"/>
    </location>
</feature>
<keyword evidence="5" id="KW-0805">Transcription regulation</keyword>
<keyword evidence="4" id="KW-0862">Zinc</keyword>
<feature type="compositionally biased region" description="Basic residues" evidence="7">
    <location>
        <begin position="596"/>
        <end position="605"/>
    </location>
</feature>
<evidence type="ECO:0000256" key="5">
    <source>
        <dbReference type="ARBA" id="ARBA00023015"/>
    </source>
</evidence>
<keyword evidence="2" id="KW-0479">Metal-binding</keyword>
<gene>
    <name evidence="9" type="ORF">FGG08_003009</name>
</gene>
<keyword evidence="6" id="KW-0804">Transcription</keyword>
<dbReference type="GO" id="GO:0016586">
    <property type="term" value="C:RSC-type complex"/>
    <property type="evidence" value="ECO:0007669"/>
    <property type="project" value="TreeGrafter"/>
</dbReference>
<organism evidence="9 10">
    <name type="scientific">Glutinoglossum americanum</name>
    <dbReference type="NCBI Taxonomy" id="1670608"/>
    <lineage>
        <taxon>Eukaryota</taxon>
        <taxon>Fungi</taxon>
        <taxon>Dikarya</taxon>
        <taxon>Ascomycota</taxon>
        <taxon>Pezizomycotina</taxon>
        <taxon>Geoglossomycetes</taxon>
        <taxon>Geoglossales</taxon>
        <taxon>Geoglossaceae</taxon>
        <taxon>Glutinoglossum</taxon>
    </lineage>
</organism>
<name>A0A9P8L3Z9_9PEZI</name>
<dbReference type="CDD" id="cd21552">
    <property type="entry name" value="VEFS-box_ctSUZ12-like"/>
    <property type="match status" value="1"/>
</dbReference>
<reference evidence="9" key="1">
    <citation type="submission" date="2021-03" db="EMBL/GenBank/DDBJ databases">
        <title>Comparative genomics and phylogenomic investigation of the class Geoglossomycetes provide insights into ecological specialization and systematics.</title>
        <authorList>
            <person name="Melie T."/>
            <person name="Pirro S."/>
            <person name="Miller A.N."/>
            <person name="Quandt A."/>
        </authorList>
    </citation>
    <scope>NUCLEOTIDE SEQUENCE</scope>
    <source>
        <strain evidence="9">GBOQ0MN5Z8</strain>
    </source>
</reference>
<protein>
    <recommendedName>
        <fullName evidence="8">Polycomb protein VEFS-Box domain-containing protein</fullName>
    </recommendedName>
</protein>
<proteinExistence type="inferred from homology"/>
<dbReference type="EMBL" id="JAGHQL010000050">
    <property type="protein sequence ID" value="KAH0542601.1"/>
    <property type="molecule type" value="Genomic_DNA"/>
</dbReference>
<dbReference type="AlphaFoldDB" id="A0A9P8L3Z9"/>
<accession>A0A9P8L3Z9</accession>